<dbReference type="PRINTS" id="PR01217">
    <property type="entry name" value="PRICHEXTENSN"/>
</dbReference>
<gene>
    <name evidence="2" type="ORF">O181_052215</name>
</gene>
<feature type="compositionally biased region" description="Pro residues" evidence="1">
    <location>
        <begin position="156"/>
        <end position="178"/>
    </location>
</feature>
<keyword evidence="3" id="KW-1185">Reference proteome</keyword>
<accession>A0A9Q3HSG2</accession>
<evidence type="ECO:0000313" key="2">
    <source>
        <dbReference type="EMBL" id="MBW0512500.1"/>
    </source>
</evidence>
<dbReference type="AlphaFoldDB" id="A0A9Q3HSG2"/>
<feature type="region of interest" description="Disordered" evidence="1">
    <location>
        <begin position="150"/>
        <end position="209"/>
    </location>
</feature>
<name>A0A9Q3HSG2_9BASI</name>
<evidence type="ECO:0000256" key="1">
    <source>
        <dbReference type="SAM" id="MobiDB-lite"/>
    </source>
</evidence>
<proteinExistence type="predicted"/>
<organism evidence="2 3">
    <name type="scientific">Austropuccinia psidii MF-1</name>
    <dbReference type="NCBI Taxonomy" id="1389203"/>
    <lineage>
        <taxon>Eukaryota</taxon>
        <taxon>Fungi</taxon>
        <taxon>Dikarya</taxon>
        <taxon>Basidiomycota</taxon>
        <taxon>Pucciniomycotina</taxon>
        <taxon>Pucciniomycetes</taxon>
        <taxon>Pucciniales</taxon>
        <taxon>Sphaerophragmiaceae</taxon>
        <taxon>Austropuccinia</taxon>
    </lineage>
</organism>
<reference evidence="2" key="1">
    <citation type="submission" date="2021-03" db="EMBL/GenBank/DDBJ databases">
        <title>Draft genome sequence of rust myrtle Austropuccinia psidii MF-1, a brazilian biotype.</title>
        <authorList>
            <person name="Quecine M.C."/>
            <person name="Pachon D.M.R."/>
            <person name="Bonatelli M.L."/>
            <person name="Correr F.H."/>
            <person name="Franceschini L.M."/>
            <person name="Leite T.F."/>
            <person name="Margarido G.R.A."/>
            <person name="Almeida C.A."/>
            <person name="Ferrarezi J.A."/>
            <person name="Labate C.A."/>
        </authorList>
    </citation>
    <scope>NUCLEOTIDE SEQUENCE</scope>
    <source>
        <strain evidence="2">MF-1</strain>
    </source>
</reference>
<sequence>MNGPQDPKQANGNDSGQLVLSPQALICPPPLLGHHQMVTSLLDQSKVIIQPMKDGNGKRTFKLGLIVTMSCHPWDSNAKQPTPGPRTYSATLPPFVETCQHDEPPIPGLSPSSEAPEDIATCEPEPEVASTQSMEEPFACPATPRSLIIINDTPIGSPPPISPTPTPPPSTPVPPPSTPTLVPSPDLPPIGAENPTASSPGAKLLSFLR</sequence>
<dbReference type="Proteomes" id="UP000765509">
    <property type="component" value="Unassembled WGS sequence"/>
</dbReference>
<dbReference type="EMBL" id="AVOT02022832">
    <property type="protein sequence ID" value="MBW0512500.1"/>
    <property type="molecule type" value="Genomic_DNA"/>
</dbReference>
<protein>
    <submittedName>
        <fullName evidence="2">Uncharacterized protein</fullName>
    </submittedName>
</protein>
<evidence type="ECO:0000313" key="3">
    <source>
        <dbReference type="Proteomes" id="UP000765509"/>
    </source>
</evidence>
<feature type="region of interest" description="Disordered" evidence="1">
    <location>
        <begin position="107"/>
        <end position="129"/>
    </location>
</feature>
<comment type="caution">
    <text evidence="2">The sequence shown here is derived from an EMBL/GenBank/DDBJ whole genome shotgun (WGS) entry which is preliminary data.</text>
</comment>